<dbReference type="Pfam" id="PF00041">
    <property type="entry name" value="fn3"/>
    <property type="match status" value="3"/>
</dbReference>
<feature type="domain" description="Fibronectin type-III" evidence="1">
    <location>
        <begin position="150"/>
        <end position="247"/>
    </location>
</feature>
<dbReference type="PANTHER" id="PTHR46957">
    <property type="entry name" value="CYTOKINE RECEPTOR"/>
    <property type="match status" value="1"/>
</dbReference>
<dbReference type="InterPro" id="IPR003961">
    <property type="entry name" value="FN3_dom"/>
</dbReference>
<dbReference type="OrthoDB" id="9998666at2759"/>
<dbReference type="CDD" id="cd00063">
    <property type="entry name" value="FN3"/>
    <property type="match status" value="4"/>
</dbReference>
<comment type="caution">
    <text evidence="2">The sequence shown here is derived from an EMBL/GenBank/DDBJ whole genome shotgun (WGS) entry which is preliminary data.</text>
</comment>
<proteinExistence type="predicted"/>
<evidence type="ECO:0000313" key="2">
    <source>
        <dbReference type="EMBL" id="CAG5115548.1"/>
    </source>
</evidence>
<feature type="non-terminal residue" evidence="2">
    <location>
        <position position="1"/>
    </location>
</feature>
<evidence type="ECO:0000259" key="1">
    <source>
        <dbReference type="PROSITE" id="PS50853"/>
    </source>
</evidence>
<sequence length="352" mass="37828">VERGVGLQTSVTVPDLQPHTQYEVRLQACLRNVLNGCGTSSGVLVTTDEDIPLGLMPPTLTAVASDAVHIAWKPPTQANGVITRYRIYQQQQDIANSEILINQVTGSVLEFLHSGQDLRPFQVYEYRVVAVNSKGEVTSNYSSVRTLESVPAGFSAPGVNNVSTYGVAVGWAPPVSPNGIITEYRILYQGNAAGSSAIQQSVSVPGNRTNTSLSGLEAYSTYTLYMEAANGAGSVQSPSVTFTTREGYPSGLSDFAVEKVNTGTSVILSWDAPKKPNGVITTYRVYQSPYSVAIYSGTARSFEFRRLSPYTEYLVKLEACTRVGCTLGKEQSFYTAEIAPSSQPSPTFGTVN</sequence>
<dbReference type="AlphaFoldDB" id="A0A8S3YGM7"/>
<dbReference type="InterPro" id="IPR050713">
    <property type="entry name" value="RTP_Phos/Ushers"/>
</dbReference>
<feature type="domain" description="Fibronectin type-III" evidence="1">
    <location>
        <begin position="54"/>
        <end position="149"/>
    </location>
</feature>
<dbReference type="FunFam" id="2.60.40.10:FF:001716">
    <property type="entry name" value="Usherin"/>
    <property type="match status" value="1"/>
</dbReference>
<dbReference type="InterPro" id="IPR013783">
    <property type="entry name" value="Ig-like_fold"/>
</dbReference>
<dbReference type="Gene3D" id="2.60.40.10">
    <property type="entry name" value="Immunoglobulins"/>
    <property type="match status" value="4"/>
</dbReference>
<organism evidence="2 3">
    <name type="scientific">Candidula unifasciata</name>
    <dbReference type="NCBI Taxonomy" id="100452"/>
    <lineage>
        <taxon>Eukaryota</taxon>
        <taxon>Metazoa</taxon>
        <taxon>Spiralia</taxon>
        <taxon>Lophotrochozoa</taxon>
        <taxon>Mollusca</taxon>
        <taxon>Gastropoda</taxon>
        <taxon>Heterobranchia</taxon>
        <taxon>Euthyneura</taxon>
        <taxon>Panpulmonata</taxon>
        <taxon>Eupulmonata</taxon>
        <taxon>Stylommatophora</taxon>
        <taxon>Helicina</taxon>
        <taxon>Helicoidea</taxon>
        <taxon>Geomitridae</taxon>
        <taxon>Candidula</taxon>
    </lineage>
</organism>
<evidence type="ECO:0000313" key="3">
    <source>
        <dbReference type="Proteomes" id="UP000678393"/>
    </source>
</evidence>
<keyword evidence="3" id="KW-1185">Reference proteome</keyword>
<dbReference type="PROSITE" id="PS50853">
    <property type="entry name" value="FN3"/>
    <property type="match status" value="4"/>
</dbReference>
<name>A0A8S3YGM7_9EUPU</name>
<dbReference type="Proteomes" id="UP000678393">
    <property type="component" value="Unassembled WGS sequence"/>
</dbReference>
<gene>
    <name evidence="2" type="ORF">CUNI_LOCUS1106</name>
</gene>
<dbReference type="InterPro" id="IPR036116">
    <property type="entry name" value="FN3_sf"/>
</dbReference>
<feature type="non-terminal residue" evidence="2">
    <location>
        <position position="352"/>
    </location>
</feature>
<dbReference type="SMART" id="SM00060">
    <property type="entry name" value="FN3"/>
    <property type="match status" value="3"/>
</dbReference>
<dbReference type="EMBL" id="CAJHNH020000129">
    <property type="protein sequence ID" value="CAG5115548.1"/>
    <property type="molecule type" value="Genomic_DNA"/>
</dbReference>
<dbReference type="PANTHER" id="PTHR46957:SF7">
    <property type="entry name" value="USHERIN"/>
    <property type="match status" value="1"/>
</dbReference>
<dbReference type="SUPFAM" id="SSF49265">
    <property type="entry name" value="Fibronectin type III"/>
    <property type="match status" value="3"/>
</dbReference>
<feature type="domain" description="Fibronectin type-III" evidence="1">
    <location>
        <begin position="248"/>
        <end position="341"/>
    </location>
</feature>
<protein>
    <recommendedName>
        <fullName evidence="1">Fibronectin type-III domain-containing protein</fullName>
    </recommendedName>
</protein>
<reference evidence="2" key="1">
    <citation type="submission" date="2021-04" db="EMBL/GenBank/DDBJ databases">
        <authorList>
            <consortium name="Molecular Ecology Group"/>
        </authorList>
    </citation>
    <scope>NUCLEOTIDE SEQUENCE</scope>
</reference>
<feature type="domain" description="Fibronectin type-III" evidence="1">
    <location>
        <begin position="1"/>
        <end position="50"/>
    </location>
</feature>
<accession>A0A8S3YGM7</accession>